<dbReference type="HOGENOM" id="CLU_2051173_0_0_1"/>
<dbReference type="AlphaFoldDB" id="A0A0C9VE79"/>
<organism evidence="1 2">
    <name type="scientific">Sphaerobolus stellatus (strain SS14)</name>
    <dbReference type="NCBI Taxonomy" id="990650"/>
    <lineage>
        <taxon>Eukaryota</taxon>
        <taxon>Fungi</taxon>
        <taxon>Dikarya</taxon>
        <taxon>Basidiomycota</taxon>
        <taxon>Agaricomycotina</taxon>
        <taxon>Agaricomycetes</taxon>
        <taxon>Phallomycetidae</taxon>
        <taxon>Geastrales</taxon>
        <taxon>Sphaerobolaceae</taxon>
        <taxon>Sphaerobolus</taxon>
    </lineage>
</organism>
<evidence type="ECO:0000313" key="1">
    <source>
        <dbReference type="EMBL" id="KIJ39712.1"/>
    </source>
</evidence>
<dbReference type="EMBL" id="KN837150">
    <property type="protein sequence ID" value="KIJ39712.1"/>
    <property type="molecule type" value="Genomic_DNA"/>
</dbReference>
<name>A0A0C9VE79_SPHS4</name>
<evidence type="ECO:0000313" key="2">
    <source>
        <dbReference type="Proteomes" id="UP000054279"/>
    </source>
</evidence>
<reference evidence="1 2" key="1">
    <citation type="submission" date="2014-06" db="EMBL/GenBank/DDBJ databases">
        <title>Evolutionary Origins and Diversification of the Mycorrhizal Mutualists.</title>
        <authorList>
            <consortium name="DOE Joint Genome Institute"/>
            <consortium name="Mycorrhizal Genomics Consortium"/>
            <person name="Kohler A."/>
            <person name="Kuo A."/>
            <person name="Nagy L.G."/>
            <person name="Floudas D."/>
            <person name="Copeland A."/>
            <person name="Barry K.W."/>
            <person name="Cichocki N."/>
            <person name="Veneault-Fourrey C."/>
            <person name="LaButti K."/>
            <person name="Lindquist E.A."/>
            <person name="Lipzen A."/>
            <person name="Lundell T."/>
            <person name="Morin E."/>
            <person name="Murat C."/>
            <person name="Riley R."/>
            <person name="Ohm R."/>
            <person name="Sun H."/>
            <person name="Tunlid A."/>
            <person name="Henrissat B."/>
            <person name="Grigoriev I.V."/>
            <person name="Hibbett D.S."/>
            <person name="Martin F."/>
        </authorList>
    </citation>
    <scope>NUCLEOTIDE SEQUENCE [LARGE SCALE GENOMIC DNA]</scope>
    <source>
        <strain evidence="1 2">SS14</strain>
    </source>
</reference>
<protein>
    <submittedName>
        <fullName evidence="1">Uncharacterized protein</fullName>
    </submittedName>
</protein>
<proteinExistence type="predicted"/>
<accession>A0A0C9VE79</accession>
<gene>
    <name evidence="1" type="ORF">M422DRAFT_257543</name>
</gene>
<sequence>MGHGQVPTPVFASSSSMFALLAQPFPASQDSPVFAPPPPLAVLHPCHLCTVPSPSQRAATTTTLRSMPIHLKATLAGPRASQHFSPMSSSPLPFAALRRRPLHSPPLAISAPRRHSSPLR</sequence>
<keyword evidence="2" id="KW-1185">Reference proteome</keyword>
<dbReference type="Proteomes" id="UP000054279">
    <property type="component" value="Unassembled WGS sequence"/>
</dbReference>